<reference evidence="1" key="1">
    <citation type="submission" date="2020-11" db="EMBL/GenBank/DDBJ databases">
        <authorList>
            <consortium name="DOE Joint Genome Institute"/>
            <person name="Ahrendt S."/>
            <person name="Riley R."/>
            <person name="Andreopoulos W."/>
            <person name="LaButti K."/>
            <person name="Pangilinan J."/>
            <person name="Ruiz-duenas F.J."/>
            <person name="Barrasa J.M."/>
            <person name="Sanchez-Garcia M."/>
            <person name="Camarero S."/>
            <person name="Miyauchi S."/>
            <person name="Serrano A."/>
            <person name="Linde D."/>
            <person name="Babiker R."/>
            <person name="Drula E."/>
            <person name="Ayuso-Fernandez I."/>
            <person name="Pacheco R."/>
            <person name="Padilla G."/>
            <person name="Ferreira P."/>
            <person name="Barriuso J."/>
            <person name="Kellner H."/>
            <person name="Castanera R."/>
            <person name="Alfaro M."/>
            <person name="Ramirez L."/>
            <person name="Pisabarro A.G."/>
            <person name="Kuo A."/>
            <person name="Tritt A."/>
            <person name="Lipzen A."/>
            <person name="He G."/>
            <person name="Yan M."/>
            <person name="Ng V."/>
            <person name="Cullen D."/>
            <person name="Martin F."/>
            <person name="Rosso M.-N."/>
            <person name="Henrissat B."/>
            <person name="Hibbett D."/>
            <person name="Martinez A.T."/>
            <person name="Grigoriev I.V."/>
        </authorList>
    </citation>
    <scope>NUCLEOTIDE SEQUENCE</scope>
    <source>
        <strain evidence="1">AH 44721</strain>
    </source>
</reference>
<gene>
    <name evidence="1" type="ORF">CPB84DRAFT_1691435</name>
</gene>
<dbReference type="Proteomes" id="UP000724874">
    <property type="component" value="Unassembled WGS sequence"/>
</dbReference>
<keyword evidence="2" id="KW-1185">Reference proteome</keyword>
<evidence type="ECO:0000313" key="1">
    <source>
        <dbReference type="EMBL" id="KAF8872394.1"/>
    </source>
</evidence>
<dbReference type="EMBL" id="JADNYJ010000269">
    <property type="protein sequence ID" value="KAF8872394.1"/>
    <property type="molecule type" value="Genomic_DNA"/>
</dbReference>
<dbReference type="OrthoDB" id="3014973at2759"/>
<sequence length="50" mass="5604">GAMEDVLRVCRRVVVIGVHGWFPGMMIRTMVGEVGWSQLTINIIPHSPQE</sequence>
<organism evidence="1 2">
    <name type="scientific">Gymnopilus junonius</name>
    <name type="common">Spectacular rustgill mushroom</name>
    <name type="synonym">Gymnopilus spectabilis subsp. junonius</name>
    <dbReference type="NCBI Taxonomy" id="109634"/>
    <lineage>
        <taxon>Eukaryota</taxon>
        <taxon>Fungi</taxon>
        <taxon>Dikarya</taxon>
        <taxon>Basidiomycota</taxon>
        <taxon>Agaricomycotina</taxon>
        <taxon>Agaricomycetes</taxon>
        <taxon>Agaricomycetidae</taxon>
        <taxon>Agaricales</taxon>
        <taxon>Agaricineae</taxon>
        <taxon>Hymenogastraceae</taxon>
        <taxon>Gymnopilus</taxon>
    </lineage>
</organism>
<feature type="non-terminal residue" evidence="1">
    <location>
        <position position="1"/>
    </location>
</feature>
<name>A0A9P5TEZ4_GYMJU</name>
<dbReference type="AlphaFoldDB" id="A0A9P5TEZ4"/>
<evidence type="ECO:0000313" key="2">
    <source>
        <dbReference type="Proteomes" id="UP000724874"/>
    </source>
</evidence>
<comment type="caution">
    <text evidence="1">The sequence shown here is derived from an EMBL/GenBank/DDBJ whole genome shotgun (WGS) entry which is preliminary data.</text>
</comment>
<protein>
    <submittedName>
        <fullName evidence="1">Uncharacterized protein</fullName>
    </submittedName>
</protein>
<proteinExistence type="predicted"/>
<accession>A0A9P5TEZ4</accession>